<sequence length="108" mass="12090">MAGYWMDDNSQNWFSQPGGGKQQQGWGQFDYTQPSTQASQNQYSYYTQQTTSGQSYEGQMFIPSQQPSAPSEDFEDEPPLLEELGINFSHIKEKTLAVLNPVGTVAPD</sequence>
<protein>
    <submittedName>
        <fullName evidence="4">Protein YIPF5</fullName>
    </submittedName>
</protein>
<feature type="compositionally biased region" description="Low complexity" evidence="1">
    <location>
        <begin position="35"/>
        <end position="56"/>
    </location>
</feature>
<name>A0A0N4VCB0_ENTVE</name>
<dbReference type="WBParaSite" id="EVEC_0000819901-mRNA-1">
    <property type="protein sequence ID" value="EVEC_0000819901-mRNA-1"/>
    <property type="gene ID" value="EVEC_0000819901"/>
</dbReference>
<keyword evidence="3" id="KW-1185">Reference proteome</keyword>
<accession>A0A0N4VCB0</accession>
<dbReference type="EMBL" id="UXUI01009040">
    <property type="protein sequence ID" value="VDD92932.1"/>
    <property type="molecule type" value="Genomic_DNA"/>
</dbReference>
<evidence type="ECO:0000313" key="2">
    <source>
        <dbReference type="EMBL" id="VDD92932.1"/>
    </source>
</evidence>
<evidence type="ECO:0000313" key="4">
    <source>
        <dbReference type="WBParaSite" id="EVEC_0000819901-mRNA-1"/>
    </source>
</evidence>
<evidence type="ECO:0000313" key="3">
    <source>
        <dbReference type="Proteomes" id="UP000274131"/>
    </source>
</evidence>
<dbReference type="AlphaFoldDB" id="A0A0N4VCB0"/>
<reference evidence="4" key="1">
    <citation type="submission" date="2017-02" db="UniProtKB">
        <authorList>
            <consortium name="WormBaseParasite"/>
        </authorList>
    </citation>
    <scope>IDENTIFICATION</scope>
</reference>
<dbReference type="STRING" id="51028.A0A0N4VCB0"/>
<dbReference type="Proteomes" id="UP000274131">
    <property type="component" value="Unassembled WGS sequence"/>
</dbReference>
<reference evidence="2 3" key="2">
    <citation type="submission" date="2018-10" db="EMBL/GenBank/DDBJ databases">
        <authorList>
            <consortium name="Pathogen Informatics"/>
        </authorList>
    </citation>
    <scope>NUCLEOTIDE SEQUENCE [LARGE SCALE GENOMIC DNA]</scope>
</reference>
<gene>
    <name evidence="2" type="ORF">EVEC_LOCUS7683</name>
</gene>
<evidence type="ECO:0000256" key="1">
    <source>
        <dbReference type="SAM" id="MobiDB-lite"/>
    </source>
</evidence>
<feature type="region of interest" description="Disordered" evidence="1">
    <location>
        <begin position="1"/>
        <end position="77"/>
    </location>
</feature>
<proteinExistence type="predicted"/>
<organism evidence="4">
    <name type="scientific">Enterobius vermicularis</name>
    <name type="common">Human pinworm</name>
    <dbReference type="NCBI Taxonomy" id="51028"/>
    <lineage>
        <taxon>Eukaryota</taxon>
        <taxon>Metazoa</taxon>
        <taxon>Ecdysozoa</taxon>
        <taxon>Nematoda</taxon>
        <taxon>Chromadorea</taxon>
        <taxon>Rhabditida</taxon>
        <taxon>Spirurina</taxon>
        <taxon>Oxyuridomorpha</taxon>
        <taxon>Oxyuroidea</taxon>
        <taxon>Oxyuridae</taxon>
        <taxon>Enterobius</taxon>
    </lineage>
</organism>